<proteinExistence type="predicted"/>
<evidence type="ECO:0000313" key="3">
    <source>
        <dbReference type="Proteomes" id="UP000236725"/>
    </source>
</evidence>
<keyword evidence="1" id="KW-1133">Transmembrane helix</keyword>
<dbReference type="Proteomes" id="UP000236725">
    <property type="component" value="Unassembled WGS sequence"/>
</dbReference>
<keyword evidence="3" id="KW-1185">Reference proteome</keyword>
<evidence type="ECO:0008006" key="4">
    <source>
        <dbReference type="Google" id="ProtNLM"/>
    </source>
</evidence>
<dbReference type="AlphaFoldDB" id="A0A8G2BY20"/>
<accession>A0A8G2BY20</accession>
<feature type="transmembrane region" description="Helical" evidence="1">
    <location>
        <begin position="32"/>
        <end position="52"/>
    </location>
</feature>
<evidence type="ECO:0000313" key="2">
    <source>
        <dbReference type="EMBL" id="SEG13372.1"/>
    </source>
</evidence>
<name>A0A8G2BY20_9BACT</name>
<keyword evidence="1" id="KW-0472">Membrane</keyword>
<comment type="caution">
    <text evidence="2">The sequence shown here is derived from an EMBL/GenBank/DDBJ whole genome shotgun (WGS) entry which is preliminary data.</text>
</comment>
<sequence length="73" mass="8223">MKKVNITSIALLVYLIIMSVIGWPGNNPENGYTEYFCIIGATLAVILLLRFLQIKRLKMRGKINHPDDSSKTS</sequence>
<protein>
    <recommendedName>
        <fullName evidence="4">LPXTG-motif cell wall anchor domain-containing protein</fullName>
    </recommendedName>
</protein>
<dbReference type="EMBL" id="FNVS01000016">
    <property type="protein sequence ID" value="SEG13372.1"/>
    <property type="molecule type" value="Genomic_DNA"/>
</dbReference>
<keyword evidence="1" id="KW-0812">Transmembrane</keyword>
<gene>
    <name evidence="2" type="ORF">SAMN05444001_11633</name>
</gene>
<evidence type="ECO:0000256" key="1">
    <source>
        <dbReference type="SAM" id="Phobius"/>
    </source>
</evidence>
<organism evidence="2 3">
    <name type="scientific">Parabacteroides chinchillae</name>
    <dbReference type="NCBI Taxonomy" id="871327"/>
    <lineage>
        <taxon>Bacteria</taxon>
        <taxon>Pseudomonadati</taxon>
        <taxon>Bacteroidota</taxon>
        <taxon>Bacteroidia</taxon>
        <taxon>Bacteroidales</taxon>
        <taxon>Tannerellaceae</taxon>
        <taxon>Parabacteroides</taxon>
    </lineage>
</organism>
<dbReference type="RefSeq" id="WP_099463764.1">
    <property type="nucleotide sequence ID" value="NZ_FNVS01000016.1"/>
</dbReference>
<reference evidence="2 3" key="1">
    <citation type="submission" date="2016-10" db="EMBL/GenBank/DDBJ databases">
        <authorList>
            <person name="Varghese N."/>
            <person name="Submissions S."/>
        </authorList>
    </citation>
    <scope>NUCLEOTIDE SEQUENCE [LARGE SCALE GENOMIC DNA]</scope>
    <source>
        <strain evidence="2 3">DSM 29073</strain>
    </source>
</reference>